<dbReference type="InterPro" id="IPR036879">
    <property type="entry name" value="TF_MADSbox_sf"/>
</dbReference>
<dbReference type="GO" id="GO:0046983">
    <property type="term" value="F:protein dimerization activity"/>
    <property type="evidence" value="ECO:0007669"/>
    <property type="project" value="InterPro"/>
</dbReference>
<keyword evidence="5" id="KW-0539">Nucleus</keyword>
<dbReference type="SUPFAM" id="SSF55455">
    <property type="entry name" value="SRF-like"/>
    <property type="match status" value="1"/>
</dbReference>
<evidence type="ECO:0000256" key="4">
    <source>
        <dbReference type="ARBA" id="ARBA00023163"/>
    </source>
</evidence>
<dbReference type="InterPro" id="IPR033897">
    <property type="entry name" value="SRF-like_MADS-box"/>
</dbReference>
<evidence type="ECO:0000256" key="5">
    <source>
        <dbReference type="ARBA" id="ARBA00023242"/>
    </source>
</evidence>
<organism evidence="7 8">
    <name type="scientific">Arabis nemorensis</name>
    <dbReference type="NCBI Taxonomy" id="586526"/>
    <lineage>
        <taxon>Eukaryota</taxon>
        <taxon>Viridiplantae</taxon>
        <taxon>Streptophyta</taxon>
        <taxon>Embryophyta</taxon>
        <taxon>Tracheophyta</taxon>
        <taxon>Spermatophyta</taxon>
        <taxon>Magnoliopsida</taxon>
        <taxon>eudicotyledons</taxon>
        <taxon>Gunneridae</taxon>
        <taxon>Pentapetalae</taxon>
        <taxon>rosids</taxon>
        <taxon>malvids</taxon>
        <taxon>Brassicales</taxon>
        <taxon>Brassicaceae</taxon>
        <taxon>Arabideae</taxon>
        <taxon>Arabis</taxon>
    </lineage>
</organism>
<proteinExistence type="predicted"/>
<comment type="subcellular location">
    <subcellularLocation>
        <location evidence="1">Nucleus</location>
    </subcellularLocation>
</comment>
<reference evidence="7" key="1">
    <citation type="submission" date="2019-07" db="EMBL/GenBank/DDBJ databases">
        <authorList>
            <person name="Dittberner H."/>
        </authorList>
    </citation>
    <scope>NUCLEOTIDE SEQUENCE [LARGE SCALE GENOMIC DNA]</scope>
</reference>
<dbReference type="GO" id="GO:0045944">
    <property type="term" value="P:positive regulation of transcription by RNA polymerase II"/>
    <property type="evidence" value="ECO:0007669"/>
    <property type="project" value="InterPro"/>
</dbReference>
<dbReference type="EMBL" id="CABITT030000001">
    <property type="protein sequence ID" value="VVA90787.1"/>
    <property type="molecule type" value="Genomic_DNA"/>
</dbReference>
<evidence type="ECO:0000313" key="7">
    <source>
        <dbReference type="EMBL" id="VVA90787.1"/>
    </source>
</evidence>
<evidence type="ECO:0000259" key="6">
    <source>
        <dbReference type="Pfam" id="PF00319"/>
    </source>
</evidence>
<dbReference type="InterPro" id="IPR002100">
    <property type="entry name" value="TF_MADSbox"/>
</dbReference>
<keyword evidence="2" id="KW-0805">Transcription regulation</keyword>
<dbReference type="Pfam" id="PF00319">
    <property type="entry name" value="SRF-TF"/>
    <property type="match status" value="1"/>
</dbReference>
<dbReference type="OrthoDB" id="1048961at2759"/>
<keyword evidence="4" id="KW-0804">Transcription</keyword>
<evidence type="ECO:0000313" key="8">
    <source>
        <dbReference type="Proteomes" id="UP000489600"/>
    </source>
</evidence>
<evidence type="ECO:0000256" key="3">
    <source>
        <dbReference type="ARBA" id="ARBA00023125"/>
    </source>
</evidence>
<evidence type="ECO:0000256" key="1">
    <source>
        <dbReference type="ARBA" id="ARBA00004123"/>
    </source>
</evidence>
<comment type="caution">
    <text evidence="7">The sequence shown here is derived from an EMBL/GenBank/DDBJ whole genome shotgun (WGS) entry which is preliminary data.</text>
</comment>
<dbReference type="Gene3D" id="3.40.1810.10">
    <property type="entry name" value="Transcription factor, MADS-box"/>
    <property type="match status" value="1"/>
</dbReference>
<dbReference type="Proteomes" id="UP000489600">
    <property type="component" value="Unassembled WGS sequence"/>
</dbReference>
<gene>
    <name evidence="7" type="ORF">ANE_LOCUS1232</name>
</gene>
<evidence type="ECO:0000256" key="2">
    <source>
        <dbReference type="ARBA" id="ARBA00023015"/>
    </source>
</evidence>
<dbReference type="GO" id="GO:0005634">
    <property type="term" value="C:nucleus"/>
    <property type="evidence" value="ECO:0007669"/>
    <property type="project" value="UniProtKB-SubCell"/>
</dbReference>
<feature type="domain" description="MADS-box" evidence="6">
    <location>
        <begin position="15"/>
        <end position="53"/>
    </location>
</feature>
<dbReference type="CDD" id="cd00266">
    <property type="entry name" value="MADS_SRF_like"/>
    <property type="match status" value="1"/>
</dbReference>
<sequence length="288" mass="32285">MAPRQKKPTHDDLEKRKKTSFFKQRFPGFKKKAIELSVLSGNSVAFICYGPDNDNLHVWPENPRTLQKLVAEFDGQSDLKRKKNSCDLKDFPQFEGLSVEELKTHLSDLESHLVGVTQKILKTRKKTIKASSKQKEARSGEIGVGISNPKLKPDLEKSVSEDHLKVSDQKLDTKLGFGGVFDELGYVVRGSTTSLEASVSDFEPKSLVVPNDVMEAQDYAPLDPLTLGFAGDESVPVTYDLPMWNWDLDLSSTLADSFMTNTCQTPITDNWGNLQGFQTQPFMWEPLL</sequence>
<keyword evidence="3" id="KW-0238">DNA-binding</keyword>
<dbReference type="GO" id="GO:0000987">
    <property type="term" value="F:cis-regulatory region sequence-specific DNA binding"/>
    <property type="evidence" value="ECO:0007669"/>
    <property type="project" value="InterPro"/>
</dbReference>
<dbReference type="GO" id="GO:0000981">
    <property type="term" value="F:DNA-binding transcription factor activity, RNA polymerase II-specific"/>
    <property type="evidence" value="ECO:0007669"/>
    <property type="project" value="InterPro"/>
</dbReference>
<name>A0A565AMY8_9BRAS</name>
<accession>A0A565AMY8</accession>
<keyword evidence="8" id="KW-1185">Reference proteome</keyword>
<protein>
    <recommendedName>
        <fullName evidence="6">MADS-box domain-containing protein</fullName>
    </recommendedName>
</protein>
<dbReference type="AlphaFoldDB" id="A0A565AMY8"/>